<proteinExistence type="predicted"/>
<keyword evidence="1" id="KW-0812">Transmembrane</keyword>
<keyword evidence="1" id="KW-0472">Membrane</keyword>
<organism evidence="2 3">
    <name type="scientific">Fulvivirga imtechensis AK7</name>
    <dbReference type="NCBI Taxonomy" id="1237149"/>
    <lineage>
        <taxon>Bacteria</taxon>
        <taxon>Pseudomonadati</taxon>
        <taxon>Bacteroidota</taxon>
        <taxon>Cytophagia</taxon>
        <taxon>Cytophagales</taxon>
        <taxon>Fulvivirgaceae</taxon>
        <taxon>Fulvivirga</taxon>
    </lineage>
</organism>
<comment type="caution">
    <text evidence="2">The sequence shown here is derived from an EMBL/GenBank/DDBJ whole genome shotgun (WGS) entry which is preliminary data.</text>
</comment>
<keyword evidence="3" id="KW-1185">Reference proteome</keyword>
<keyword evidence="1" id="KW-1133">Transmembrane helix</keyword>
<dbReference type="Proteomes" id="UP000011135">
    <property type="component" value="Unassembled WGS sequence"/>
</dbReference>
<dbReference type="EMBL" id="AMZN01000046">
    <property type="protein sequence ID" value="ELR71065.1"/>
    <property type="molecule type" value="Genomic_DNA"/>
</dbReference>
<dbReference type="RefSeq" id="WP_009580552.1">
    <property type="nucleotide sequence ID" value="NZ_AMZN01000046.1"/>
</dbReference>
<reference evidence="2 3" key="1">
    <citation type="submission" date="2012-12" db="EMBL/GenBank/DDBJ databases">
        <title>Genome assembly of Fulvivirga imtechensis AK7.</title>
        <authorList>
            <person name="Nupur N."/>
            <person name="Khatri I."/>
            <person name="Kumar R."/>
            <person name="Subramanian S."/>
            <person name="Pinnaka A."/>
        </authorList>
    </citation>
    <scope>NUCLEOTIDE SEQUENCE [LARGE SCALE GENOMIC DNA]</scope>
    <source>
        <strain evidence="2 3">AK7</strain>
    </source>
</reference>
<dbReference type="OrthoDB" id="1453816at2"/>
<feature type="transmembrane region" description="Helical" evidence="1">
    <location>
        <begin position="32"/>
        <end position="52"/>
    </location>
</feature>
<name>L8JQD2_9BACT</name>
<evidence type="ECO:0000313" key="2">
    <source>
        <dbReference type="EMBL" id="ELR71065.1"/>
    </source>
</evidence>
<accession>L8JQD2</accession>
<sequence length="60" mass="6255">MIKALGIILLLTGVVGLILGVFGIFGTPLVVLNSWALAILGLIFFSSGIGLLKRTGDTNR</sequence>
<protein>
    <submittedName>
        <fullName evidence="2">Uncharacterized protein</fullName>
    </submittedName>
</protein>
<evidence type="ECO:0000313" key="3">
    <source>
        <dbReference type="Proteomes" id="UP000011135"/>
    </source>
</evidence>
<feature type="transmembrane region" description="Helical" evidence="1">
    <location>
        <begin position="7"/>
        <end position="26"/>
    </location>
</feature>
<gene>
    <name evidence="2" type="ORF">C900_03195</name>
</gene>
<dbReference type="eggNOG" id="ENOG503318D">
    <property type="taxonomic scope" value="Bacteria"/>
</dbReference>
<dbReference type="AlphaFoldDB" id="L8JQD2"/>
<evidence type="ECO:0000256" key="1">
    <source>
        <dbReference type="SAM" id="Phobius"/>
    </source>
</evidence>